<evidence type="ECO:0008006" key="5">
    <source>
        <dbReference type="Google" id="ProtNLM"/>
    </source>
</evidence>
<dbReference type="InterPro" id="IPR032675">
    <property type="entry name" value="LRR_dom_sf"/>
</dbReference>
<keyword evidence="4" id="KW-1185">Reference proteome</keyword>
<dbReference type="Pfam" id="PF00646">
    <property type="entry name" value="F-box"/>
    <property type="match status" value="1"/>
</dbReference>
<dbReference type="InterPro" id="IPR001810">
    <property type="entry name" value="F-box_dom"/>
</dbReference>
<evidence type="ECO:0000313" key="3">
    <source>
        <dbReference type="EMBL" id="KAK1602786.1"/>
    </source>
</evidence>
<name>A0AAD8QIE0_LOLMU</name>
<dbReference type="PANTHER" id="PTHR34145:SF23">
    <property type="entry name" value="OS04G0479800 PROTEIN"/>
    <property type="match status" value="1"/>
</dbReference>
<dbReference type="Proteomes" id="UP001231189">
    <property type="component" value="Unassembled WGS sequence"/>
</dbReference>
<dbReference type="InterPro" id="IPR053772">
    <property type="entry name" value="At1g61320/At1g61330-like"/>
</dbReference>
<evidence type="ECO:0000313" key="4">
    <source>
        <dbReference type="Proteomes" id="UP001231189"/>
    </source>
</evidence>
<comment type="caution">
    <text evidence="3">The sequence shown here is derived from an EMBL/GenBank/DDBJ whole genome shotgun (WGS) entry which is preliminary data.</text>
</comment>
<evidence type="ECO:0000259" key="2">
    <source>
        <dbReference type="Pfam" id="PF23622"/>
    </source>
</evidence>
<evidence type="ECO:0000259" key="1">
    <source>
        <dbReference type="Pfam" id="PF00646"/>
    </source>
</evidence>
<dbReference type="InterPro" id="IPR055357">
    <property type="entry name" value="LRR_At1g61320_AtMIF1"/>
</dbReference>
<accession>A0AAD8QIE0</accession>
<protein>
    <recommendedName>
        <fullName evidence="5">FBD domain-containing protein</fullName>
    </recommendedName>
</protein>
<dbReference type="Pfam" id="PF23622">
    <property type="entry name" value="LRR_At1g61320_AtMIF1"/>
    <property type="match status" value="1"/>
</dbReference>
<dbReference type="SUPFAM" id="SSF81383">
    <property type="entry name" value="F-box domain"/>
    <property type="match status" value="1"/>
</dbReference>
<dbReference type="EMBL" id="JAUUTY010000184">
    <property type="protein sequence ID" value="KAK1602786.1"/>
    <property type="molecule type" value="Genomic_DNA"/>
</dbReference>
<dbReference type="AlphaFoldDB" id="A0AAD8QIE0"/>
<dbReference type="PANTHER" id="PTHR34145">
    <property type="entry name" value="OS02G0105600 PROTEIN"/>
    <property type="match status" value="1"/>
</dbReference>
<gene>
    <name evidence="3" type="ORF">QYE76_037183</name>
</gene>
<dbReference type="SUPFAM" id="SSF52047">
    <property type="entry name" value="RNI-like"/>
    <property type="match status" value="1"/>
</dbReference>
<proteinExistence type="predicted"/>
<dbReference type="Gene3D" id="3.80.10.10">
    <property type="entry name" value="Ribonuclease Inhibitor"/>
    <property type="match status" value="1"/>
</dbReference>
<organism evidence="3 4">
    <name type="scientific">Lolium multiflorum</name>
    <name type="common">Italian ryegrass</name>
    <name type="synonym">Lolium perenne subsp. multiflorum</name>
    <dbReference type="NCBI Taxonomy" id="4521"/>
    <lineage>
        <taxon>Eukaryota</taxon>
        <taxon>Viridiplantae</taxon>
        <taxon>Streptophyta</taxon>
        <taxon>Embryophyta</taxon>
        <taxon>Tracheophyta</taxon>
        <taxon>Spermatophyta</taxon>
        <taxon>Magnoliopsida</taxon>
        <taxon>Liliopsida</taxon>
        <taxon>Poales</taxon>
        <taxon>Poaceae</taxon>
        <taxon>BOP clade</taxon>
        <taxon>Pooideae</taxon>
        <taxon>Poodae</taxon>
        <taxon>Poeae</taxon>
        <taxon>Poeae Chloroplast Group 2 (Poeae type)</taxon>
        <taxon>Loliodinae</taxon>
        <taxon>Loliinae</taxon>
        <taxon>Lolium</taxon>
    </lineage>
</organism>
<dbReference type="InterPro" id="IPR036047">
    <property type="entry name" value="F-box-like_dom_sf"/>
</dbReference>
<feature type="domain" description="At1g61320/AtMIF1 LRR" evidence="2">
    <location>
        <begin position="172"/>
        <end position="513"/>
    </location>
</feature>
<reference evidence="3" key="1">
    <citation type="submission" date="2023-07" db="EMBL/GenBank/DDBJ databases">
        <title>A chromosome-level genome assembly of Lolium multiflorum.</title>
        <authorList>
            <person name="Chen Y."/>
            <person name="Copetti D."/>
            <person name="Kolliker R."/>
            <person name="Studer B."/>
        </authorList>
    </citation>
    <scope>NUCLEOTIDE SEQUENCE</scope>
    <source>
        <strain evidence="3">02402/16</strain>
        <tissue evidence="3">Leaf</tissue>
    </source>
</reference>
<feature type="domain" description="F-box" evidence="1">
    <location>
        <begin position="107"/>
        <end position="142"/>
    </location>
</feature>
<sequence>MGGALQRPRRRTRDLRWRIALTGKRKRLLCQEDGNSDNQAGEIIISSIPDLLKRKGLTCREYDIDDSQAGNTMRSSIPDLSVKIKGLPSQEDDNGDIQAGKIIRSSIPDLPEDILLRIHSLMPMCEAARAACISHSFLHSWRCYSNLIFNKDTIGLKKTSRGENFHHKIDRILRNHVGISLKTFKLDYSGMCGFDGTSYLDRWLRIALKPGFEELTLVLPETKRIYNFPCSYLFDSVRNSLRYLKLRHCALHPTVELAPLRSLTSLHLWFVSITWAELECLLSNSLALEHLDVCRCTEIRSLKLPSVLQRLSSLTVMDCLSLKVIESKAPNLSNFYVRGHWVDFSLVETLQMRKLDIGQQNFIRDARAKLPSIMPNIETLVIGSRWEVVDAPMLPTTFLYLKHLSIRMALGSSAARQYDYVSLVSFLDAAPALETLILETLQLGMLNESIFVDSQLRHIPKRRHGCLKSVKISHLNSAKSLVELICYILKNAVSLEQLTLDPIYGERCYHGNDGDEIVVHQVVHESGASFGTNLQFPMLTRGEYTTWAMVMEVDL</sequence>